<evidence type="ECO:0000256" key="1">
    <source>
        <dbReference type="SAM" id="SignalP"/>
    </source>
</evidence>
<reference evidence="2 3" key="1">
    <citation type="submission" date="2019-06" db="EMBL/GenBank/DDBJ databases">
        <title>Persicimonas caeni gen. nov., sp. nov., a predatory bacterium isolated from solar saltern.</title>
        <authorList>
            <person name="Wang S."/>
        </authorList>
    </citation>
    <scope>NUCLEOTIDE SEQUENCE [LARGE SCALE GENOMIC DNA]</scope>
    <source>
        <strain evidence="2 3">YN101</strain>
    </source>
</reference>
<dbReference type="Proteomes" id="UP000315995">
    <property type="component" value="Chromosome"/>
</dbReference>
<gene>
    <name evidence="2" type="ORF">FIV42_05735</name>
</gene>
<feature type="chain" id="PRO_5030106188" evidence="1">
    <location>
        <begin position="31"/>
        <end position="205"/>
    </location>
</feature>
<feature type="signal peptide" evidence="1">
    <location>
        <begin position="1"/>
        <end position="30"/>
    </location>
</feature>
<protein>
    <submittedName>
        <fullName evidence="2">Uncharacterized protein</fullName>
    </submittedName>
</protein>
<dbReference type="AlphaFoldDB" id="A0A4Y6PPK3"/>
<accession>A0A5B8Y6S4</accession>
<organism evidence="2 3">
    <name type="scientific">Persicimonas caeni</name>
    <dbReference type="NCBI Taxonomy" id="2292766"/>
    <lineage>
        <taxon>Bacteria</taxon>
        <taxon>Deltaproteobacteria</taxon>
        <taxon>Bradymonadales</taxon>
        <taxon>Bradymonadaceae</taxon>
        <taxon>Persicimonas</taxon>
    </lineage>
</organism>
<sequence length="205" mass="23230">MSTSPRNNAVRFVCLVAVTLGWLGFAPAEAGAQDQFVEPGELAEDYEPREGLELDRPLELDITFDYLHVARKDGDIAVAYQVADSDWKRVRRHNITLWVSIYIPSETTPPTLSYSYHLPLDDGRTGLVEFPEWLSTLHVDELGVCVLGTKPYDNLGLGRGYACNELLLAPVHRRLQQRGDGVRFELTYYGGMPYYGYFPWRGPFL</sequence>
<keyword evidence="1" id="KW-0732">Signal</keyword>
<dbReference type="RefSeq" id="WP_141196744.1">
    <property type="nucleotide sequence ID" value="NZ_CP041186.1"/>
</dbReference>
<evidence type="ECO:0000313" key="3">
    <source>
        <dbReference type="Proteomes" id="UP000315995"/>
    </source>
</evidence>
<name>A0A4Y6PPK3_PERCE</name>
<proteinExistence type="predicted"/>
<keyword evidence="3" id="KW-1185">Reference proteome</keyword>
<evidence type="ECO:0000313" key="2">
    <source>
        <dbReference type="EMBL" id="QDG50248.1"/>
    </source>
</evidence>
<accession>A0A4Y6PPK3</accession>
<dbReference type="EMBL" id="CP041186">
    <property type="protein sequence ID" value="QDG50248.1"/>
    <property type="molecule type" value="Genomic_DNA"/>
</dbReference>